<dbReference type="PANTHER" id="PTHR22803">
    <property type="entry name" value="MANNOSE, PHOSPHOLIPASE, LECTIN RECEPTOR RELATED"/>
    <property type="match status" value="1"/>
</dbReference>
<evidence type="ECO:0000313" key="4">
    <source>
        <dbReference type="Proteomes" id="UP000887540"/>
    </source>
</evidence>
<reference evidence="5" key="1">
    <citation type="submission" date="2022-11" db="UniProtKB">
        <authorList>
            <consortium name="WormBaseParasite"/>
        </authorList>
    </citation>
    <scope>IDENTIFICATION</scope>
</reference>
<keyword evidence="4" id="KW-1185">Reference proteome</keyword>
<dbReference type="InterPro" id="IPR016187">
    <property type="entry name" value="CTDL_fold"/>
</dbReference>
<keyword evidence="1" id="KW-1015">Disulfide bond</keyword>
<dbReference type="Gene3D" id="3.10.100.10">
    <property type="entry name" value="Mannose-Binding Protein A, subunit A"/>
    <property type="match status" value="2"/>
</dbReference>
<feature type="domain" description="C-type lectin" evidence="3">
    <location>
        <begin position="32"/>
        <end position="126"/>
    </location>
</feature>
<evidence type="ECO:0000259" key="3">
    <source>
        <dbReference type="PROSITE" id="PS50041"/>
    </source>
</evidence>
<dbReference type="PROSITE" id="PS50041">
    <property type="entry name" value="C_TYPE_LECTIN_2"/>
    <property type="match status" value="2"/>
</dbReference>
<dbReference type="WBParaSite" id="ACRNAN_Path_733.g2779.t1">
    <property type="protein sequence ID" value="ACRNAN_Path_733.g2779.t1"/>
    <property type="gene ID" value="ACRNAN_Path_733.g2779"/>
</dbReference>
<evidence type="ECO:0000313" key="5">
    <source>
        <dbReference type="WBParaSite" id="ACRNAN_Path_733.g2779.t1"/>
    </source>
</evidence>
<keyword evidence="2" id="KW-0732">Signal</keyword>
<feature type="chain" id="PRO_5038116577" evidence="2">
    <location>
        <begin position="22"/>
        <end position="306"/>
    </location>
</feature>
<feature type="signal peptide" evidence="2">
    <location>
        <begin position="1"/>
        <end position="21"/>
    </location>
</feature>
<dbReference type="AlphaFoldDB" id="A0A914CAM6"/>
<dbReference type="PROSITE" id="PS00615">
    <property type="entry name" value="C_TYPE_LECTIN_1"/>
    <property type="match status" value="1"/>
</dbReference>
<evidence type="ECO:0000256" key="1">
    <source>
        <dbReference type="ARBA" id="ARBA00023157"/>
    </source>
</evidence>
<evidence type="ECO:0000256" key="2">
    <source>
        <dbReference type="SAM" id="SignalP"/>
    </source>
</evidence>
<protein>
    <submittedName>
        <fullName evidence="5">C-type lectin domain-containing protein</fullName>
    </submittedName>
</protein>
<dbReference type="InterPro" id="IPR018378">
    <property type="entry name" value="C-type_lectin_CS"/>
</dbReference>
<accession>A0A914CAM6</accession>
<dbReference type="InterPro" id="IPR016186">
    <property type="entry name" value="C-type_lectin-like/link_sf"/>
</dbReference>
<dbReference type="SUPFAM" id="SSF56436">
    <property type="entry name" value="C-type lectin-like"/>
    <property type="match status" value="2"/>
</dbReference>
<dbReference type="InterPro" id="IPR050111">
    <property type="entry name" value="C-type_lectin/snaclec_domain"/>
</dbReference>
<feature type="domain" description="C-type lectin" evidence="3">
    <location>
        <begin position="167"/>
        <end position="288"/>
    </location>
</feature>
<dbReference type="CDD" id="cd00037">
    <property type="entry name" value="CLECT"/>
    <property type="match status" value="1"/>
</dbReference>
<proteinExistence type="predicted"/>
<sequence length="306" mass="35016">MCNITFFKFIFSLLIITQSLAACPNWTTSYNGTEKCYLFTSTKINIAWYNAEASCNCIGGHLATIDNAYENVFIAKNTNASVWVGAYQVYINTIYWEWTADRRVTYSNWYNPNSSYMVSYVQNGKWFQTGPEDNINNYACEIPQDGIRCPKAQLINNNIIFWTYYNSANTCYHNTLYIANADTFANTATKCDNLLSIHSAQESDALSSYLYSSLAYLNYQEYIWVGIYDPYKNGSWVWFDGSPLNYTNWDEDEPQHGNDCATFTSRFVNSIYQWASIPCSSQGIAICKSPASVQKDQTFPEICNQL</sequence>
<dbReference type="InterPro" id="IPR001304">
    <property type="entry name" value="C-type_lectin-like"/>
</dbReference>
<dbReference type="Proteomes" id="UP000887540">
    <property type="component" value="Unplaced"/>
</dbReference>
<name>A0A914CAM6_9BILA</name>
<organism evidence="4 5">
    <name type="scientific">Acrobeloides nanus</name>
    <dbReference type="NCBI Taxonomy" id="290746"/>
    <lineage>
        <taxon>Eukaryota</taxon>
        <taxon>Metazoa</taxon>
        <taxon>Ecdysozoa</taxon>
        <taxon>Nematoda</taxon>
        <taxon>Chromadorea</taxon>
        <taxon>Rhabditida</taxon>
        <taxon>Tylenchina</taxon>
        <taxon>Cephalobomorpha</taxon>
        <taxon>Cephaloboidea</taxon>
        <taxon>Cephalobidae</taxon>
        <taxon>Acrobeloides</taxon>
    </lineage>
</organism>
<dbReference type="Pfam" id="PF00059">
    <property type="entry name" value="Lectin_C"/>
    <property type="match status" value="2"/>
</dbReference>
<dbReference type="SMART" id="SM00034">
    <property type="entry name" value="CLECT"/>
    <property type="match status" value="2"/>
</dbReference>